<dbReference type="Gene3D" id="3.40.50.10990">
    <property type="entry name" value="GTP cyclohydrolase II"/>
    <property type="match status" value="1"/>
</dbReference>
<feature type="binding site" evidence="20">
    <location>
        <position position="281"/>
    </location>
    <ligand>
        <name>GTP</name>
        <dbReference type="ChEBI" id="CHEBI:37565"/>
    </ligand>
</feature>
<dbReference type="SUPFAM" id="SSF142695">
    <property type="entry name" value="RibA-like"/>
    <property type="match status" value="1"/>
</dbReference>
<feature type="binding site" evidence="20">
    <location>
        <position position="278"/>
    </location>
    <ligand>
        <name>Zn(2+)</name>
        <dbReference type="ChEBI" id="CHEBI:29105"/>
        <note>catalytic</note>
    </ligand>
</feature>
<evidence type="ECO:0000256" key="8">
    <source>
        <dbReference type="ARBA" id="ARBA00022619"/>
    </source>
</evidence>
<comment type="similarity">
    <text evidence="7 20">In the C-terminal section; belongs to the GTP cyclohydrolase II family.</text>
</comment>
<sequence>MNNNSNPIVLDSIEDAIEAIKNGQLIIVVDDEDRENEGDFICAAELVTPEIVNFMAREGRGLICVPITEERCEELELDMMVGTNTALHETAFTVSVDLLGNGCTTGISASDRAKTIQALVDPNTVPADLGRPGHIFPLKAKKGGVLRRTGHTEAAIDFPRLAGLSPAGVLVEILNEDGSMARLPQLREIADRLNLKLVSIKDLIEYRLREESLIKREIGVDMPTAWGHFDLIAYRQVNTGDLHLALVKGTWEKDEPVLVRVHSSCMTGDIFGSCRCDCGPQLHAAMDLVSKEGKGVIVYMNQEGRGIGLLNKLKAYKLQEMGRDTVEANLELGFASDERDYGVGAQILRDLDITKIKLITNNPKKRAGLIGYGLEIVDSVNIEIPSNPYNEKYLITKRDKMGHNLSNLTFPGNQV</sequence>
<dbReference type="FunFam" id="3.90.870.10:FF:000001">
    <property type="entry name" value="Riboflavin biosynthesis protein RibBA"/>
    <property type="match status" value="1"/>
</dbReference>
<evidence type="ECO:0000256" key="2">
    <source>
        <dbReference type="ARBA" id="ARBA00001936"/>
    </source>
</evidence>
<dbReference type="InterPro" id="IPR036144">
    <property type="entry name" value="RibA-like_sf"/>
</dbReference>
<keyword evidence="10 20" id="KW-0547">Nucleotide-binding</keyword>
<evidence type="ECO:0000256" key="1">
    <source>
        <dbReference type="ARBA" id="ARBA00000141"/>
    </source>
</evidence>
<accession>A0A1H6WKJ7</accession>
<feature type="binding site" evidence="20">
    <location>
        <position position="39"/>
    </location>
    <ligand>
        <name>D-ribulose 5-phosphate</name>
        <dbReference type="ChEBI" id="CHEBI:58121"/>
    </ligand>
</feature>
<keyword evidence="14 20" id="KW-0342">GTP-binding</keyword>
<dbReference type="HAMAP" id="MF_00180">
    <property type="entry name" value="RibB"/>
    <property type="match status" value="1"/>
</dbReference>
<dbReference type="UniPathway" id="UPA00275">
    <property type="reaction ID" value="UER00399"/>
</dbReference>
<dbReference type="CDD" id="cd00641">
    <property type="entry name" value="GTP_cyclohydro2"/>
    <property type="match status" value="1"/>
</dbReference>
<dbReference type="NCBIfam" id="TIGR00505">
    <property type="entry name" value="ribA"/>
    <property type="match status" value="1"/>
</dbReference>
<evidence type="ECO:0000256" key="4">
    <source>
        <dbReference type="ARBA" id="ARBA00004853"/>
    </source>
</evidence>
<feature type="site" description="Essential for DHBP synthase activity" evidence="20">
    <location>
        <position position="172"/>
    </location>
</feature>
<dbReference type="NCBIfam" id="TIGR00506">
    <property type="entry name" value="ribB"/>
    <property type="match status" value="1"/>
</dbReference>
<evidence type="ECO:0000313" key="22">
    <source>
        <dbReference type="EMBL" id="SEJ13002.1"/>
    </source>
</evidence>
<dbReference type="HAMAP" id="MF_01283">
    <property type="entry name" value="RibBA"/>
    <property type="match status" value="1"/>
</dbReference>
<dbReference type="GO" id="GO:0030145">
    <property type="term" value="F:manganese ion binding"/>
    <property type="evidence" value="ECO:0007669"/>
    <property type="project" value="UniProtKB-UniRule"/>
</dbReference>
<feature type="binding site" evidence="20">
    <location>
        <begin position="34"/>
        <end position="35"/>
    </location>
    <ligand>
        <name>D-ribulose 5-phosphate</name>
        <dbReference type="ChEBI" id="CHEBI:58121"/>
    </ligand>
</feature>
<feature type="binding site" evidence="20">
    <location>
        <begin position="148"/>
        <end position="152"/>
    </location>
    <ligand>
        <name>D-ribulose 5-phosphate</name>
        <dbReference type="ChEBI" id="CHEBI:58121"/>
    </ligand>
</feature>
<keyword evidence="16 20" id="KW-0456">Lyase</keyword>
<dbReference type="AlphaFoldDB" id="A0A1H6WKJ7"/>
<dbReference type="EMBL" id="FNXY01000005">
    <property type="protein sequence ID" value="SEJ13002.1"/>
    <property type="molecule type" value="Genomic_DNA"/>
</dbReference>
<dbReference type="GO" id="GO:0008270">
    <property type="term" value="F:zinc ion binding"/>
    <property type="evidence" value="ECO:0007669"/>
    <property type="project" value="UniProtKB-UniRule"/>
</dbReference>
<dbReference type="GO" id="GO:0005829">
    <property type="term" value="C:cytosol"/>
    <property type="evidence" value="ECO:0007669"/>
    <property type="project" value="TreeGrafter"/>
</dbReference>
<dbReference type="InterPro" id="IPR017945">
    <property type="entry name" value="DHBP_synth_RibB-like_a/b_dom"/>
</dbReference>
<feature type="site" description="Essential for DHBP synthase activity" evidence="20">
    <location>
        <position position="134"/>
    </location>
</feature>
<evidence type="ECO:0000259" key="21">
    <source>
        <dbReference type="Pfam" id="PF00925"/>
    </source>
</evidence>
<evidence type="ECO:0000256" key="14">
    <source>
        <dbReference type="ARBA" id="ARBA00023134"/>
    </source>
</evidence>
<dbReference type="GO" id="GO:0009231">
    <property type="term" value="P:riboflavin biosynthetic process"/>
    <property type="evidence" value="ECO:0007669"/>
    <property type="project" value="UniProtKB-UniRule"/>
</dbReference>
<protein>
    <recommendedName>
        <fullName evidence="20">Riboflavin biosynthesis protein RibBA</fullName>
    </recommendedName>
    <domain>
        <recommendedName>
            <fullName evidence="20">3,4-dihydroxy-2-butanone 4-phosphate synthase</fullName>
            <shortName evidence="20">DHBP synthase</shortName>
            <ecNumber evidence="20">4.1.99.12</ecNumber>
        </recommendedName>
    </domain>
    <domain>
        <recommendedName>
            <fullName evidence="20">GTP cyclohydrolase-2</fullName>
            <ecNumber evidence="20">3.5.4.25</ecNumber>
        </recommendedName>
        <alternativeName>
            <fullName evidence="20">GTP cyclohydrolase II</fullName>
        </alternativeName>
    </domain>
</protein>
<dbReference type="FunFam" id="3.40.50.10990:FF:000001">
    <property type="entry name" value="Riboflavin biosynthesis protein RibBA"/>
    <property type="match status" value="1"/>
</dbReference>
<dbReference type="GO" id="GO:0005525">
    <property type="term" value="F:GTP binding"/>
    <property type="evidence" value="ECO:0007669"/>
    <property type="project" value="UniProtKB-KW"/>
</dbReference>
<dbReference type="InterPro" id="IPR000926">
    <property type="entry name" value="RibA"/>
</dbReference>
<feature type="domain" description="GTP cyclohydrolase II" evidence="21">
    <location>
        <begin position="219"/>
        <end position="380"/>
    </location>
</feature>
<reference evidence="22 23" key="1">
    <citation type="submission" date="2016-10" db="EMBL/GenBank/DDBJ databases">
        <authorList>
            <person name="de Groot N.N."/>
        </authorList>
    </citation>
    <scope>NUCLEOTIDE SEQUENCE [LARGE SCALE GENOMIC DNA]</scope>
    <source>
        <strain evidence="22 23">DSM 19938</strain>
    </source>
</reference>
<dbReference type="InterPro" id="IPR016299">
    <property type="entry name" value="Riboflavin_synth_RibBA"/>
</dbReference>
<proteinExistence type="inferred from homology"/>
<feature type="binding site" evidence="20">
    <location>
        <position position="172"/>
    </location>
    <ligand>
        <name>D-ribulose 5-phosphate</name>
        <dbReference type="ChEBI" id="CHEBI:58121"/>
    </ligand>
</feature>
<dbReference type="EC" id="4.1.99.12" evidence="20"/>
<feature type="binding site" evidence="20">
    <location>
        <position position="151"/>
    </location>
    <ligand>
        <name>Mg(2+)</name>
        <dbReference type="ChEBI" id="CHEBI:18420"/>
        <label>2</label>
    </ligand>
</feature>
<dbReference type="Pfam" id="PF00925">
    <property type="entry name" value="GTP_cyclohydro2"/>
    <property type="match status" value="1"/>
</dbReference>
<keyword evidence="11 20" id="KW-0378">Hydrolase</keyword>
<evidence type="ECO:0000256" key="13">
    <source>
        <dbReference type="ARBA" id="ARBA00022842"/>
    </source>
</evidence>
<evidence type="ECO:0000256" key="6">
    <source>
        <dbReference type="ARBA" id="ARBA00005520"/>
    </source>
</evidence>
<evidence type="ECO:0000256" key="9">
    <source>
        <dbReference type="ARBA" id="ARBA00022723"/>
    </source>
</evidence>
<dbReference type="RefSeq" id="WP_090337039.1">
    <property type="nucleotide sequence ID" value="NZ_FNXY01000005.1"/>
</dbReference>
<dbReference type="PANTHER" id="PTHR21327:SF18">
    <property type="entry name" value="3,4-DIHYDROXY-2-BUTANONE 4-PHOSPHATE SYNTHASE"/>
    <property type="match status" value="1"/>
</dbReference>
<evidence type="ECO:0000256" key="19">
    <source>
        <dbReference type="ARBA" id="ARBA00049295"/>
    </source>
</evidence>
<dbReference type="PIRSF" id="PIRSF001259">
    <property type="entry name" value="RibA"/>
    <property type="match status" value="1"/>
</dbReference>
<feature type="binding site" evidence="20">
    <location>
        <begin position="260"/>
        <end position="264"/>
    </location>
    <ligand>
        <name>GTP</name>
        <dbReference type="ChEBI" id="CHEBI:37565"/>
    </ligand>
</feature>
<keyword evidence="13 20" id="KW-0460">Magnesium</keyword>
<keyword evidence="15 20" id="KW-0464">Manganese</keyword>
<evidence type="ECO:0000256" key="7">
    <source>
        <dbReference type="ARBA" id="ARBA00008976"/>
    </source>
</evidence>
<comment type="pathway">
    <text evidence="5 20">Cofactor biosynthesis; riboflavin biosynthesis; 2-hydroxy-3-oxobutyl phosphate from D-ribulose 5-phosphate: step 1/1.</text>
</comment>
<comment type="cofactor">
    <cofactor evidence="20">
        <name>Mg(2+)</name>
        <dbReference type="ChEBI" id="CHEBI:18420"/>
    </cofactor>
    <cofactor evidence="20">
        <name>Mn(2+)</name>
        <dbReference type="ChEBI" id="CHEBI:29035"/>
    </cofactor>
    <text evidence="20">Binds 2 divalent metal cations per subunit. Magnesium or manganese.</text>
</comment>
<evidence type="ECO:0000256" key="5">
    <source>
        <dbReference type="ARBA" id="ARBA00004904"/>
    </source>
</evidence>
<dbReference type="InterPro" id="IPR000422">
    <property type="entry name" value="DHBP_synthase_RibB"/>
</dbReference>
<dbReference type="EC" id="3.5.4.25" evidence="20"/>
<name>A0A1H6WKJ7_9BACT</name>
<gene>
    <name evidence="20" type="primary">ribBA</name>
    <name evidence="22" type="ORF">SAMN04487995_3371</name>
</gene>
<dbReference type="GO" id="GO:0000287">
    <property type="term" value="F:magnesium ion binding"/>
    <property type="evidence" value="ECO:0007669"/>
    <property type="project" value="UniProtKB-UniRule"/>
</dbReference>
<evidence type="ECO:0000256" key="16">
    <source>
        <dbReference type="ARBA" id="ARBA00023239"/>
    </source>
</evidence>
<dbReference type="Gene3D" id="3.90.870.10">
    <property type="entry name" value="DHBP synthase"/>
    <property type="match status" value="1"/>
</dbReference>
<dbReference type="OrthoDB" id="9793111at2"/>
<keyword evidence="23" id="KW-1185">Reference proteome</keyword>
<feature type="region of interest" description="GTP cyclohydrolase II" evidence="20">
    <location>
        <begin position="210"/>
        <end position="415"/>
    </location>
</feature>
<keyword evidence="12 20" id="KW-0862">Zinc</keyword>
<feature type="binding site" evidence="20">
    <location>
        <position position="265"/>
    </location>
    <ligand>
        <name>Zn(2+)</name>
        <dbReference type="ChEBI" id="CHEBI:29105"/>
        <note>catalytic</note>
    </ligand>
</feature>
<keyword evidence="8 20" id="KW-0686">Riboflavin biosynthesis</keyword>
<dbReference type="InterPro" id="IPR032677">
    <property type="entry name" value="GTP_cyclohydro_II"/>
</dbReference>
<comment type="cofactor">
    <cofactor evidence="20">
        <name>Zn(2+)</name>
        <dbReference type="ChEBI" id="CHEBI:29105"/>
    </cofactor>
    <text evidence="20">Binds 1 zinc ion per subunit.</text>
</comment>
<comment type="similarity">
    <text evidence="6 20">In the N-terminal section; belongs to the DHBP synthase family.</text>
</comment>
<feature type="binding site" evidence="20">
    <location>
        <position position="276"/>
    </location>
    <ligand>
        <name>Zn(2+)</name>
        <dbReference type="ChEBI" id="CHEBI:29105"/>
        <note>catalytic</note>
    </ligand>
</feature>
<dbReference type="PANTHER" id="PTHR21327">
    <property type="entry name" value="GTP CYCLOHYDROLASE II-RELATED"/>
    <property type="match status" value="1"/>
</dbReference>
<keyword evidence="9 20" id="KW-0479">Metal-binding</keyword>
<keyword evidence="17 20" id="KW-0511">Multifunctional enzyme</keyword>
<evidence type="ECO:0000256" key="10">
    <source>
        <dbReference type="ARBA" id="ARBA00022741"/>
    </source>
</evidence>
<comment type="catalytic activity">
    <reaction evidence="19 20">
        <text>GTP + 4 H2O = 2,5-diamino-6-hydroxy-4-(5-phosphoribosylamino)-pyrimidine + formate + 2 phosphate + 3 H(+)</text>
        <dbReference type="Rhea" id="RHEA:23704"/>
        <dbReference type="ChEBI" id="CHEBI:15377"/>
        <dbReference type="ChEBI" id="CHEBI:15378"/>
        <dbReference type="ChEBI" id="CHEBI:15740"/>
        <dbReference type="ChEBI" id="CHEBI:37565"/>
        <dbReference type="ChEBI" id="CHEBI:43474"/>
        <dbReference type="ChEBI" id="CHEBI:58614"/>
        <dbReference type="EC" id="3.5.4.25"/>
    </reaction>
</comment>
<evidence type="ECO:0000256" key="11">
    <source>
        <dbReference type="ARBA" id="ARBA00022801"/>
    </source>
</evidence>
<evidence type="ECO:0000313" key="23">
    <source>
        <dbReference type="Proteomes" id="UP000199532"/>
    </source>
</evidence>
<feature type="active site" description="Proton acceptor; for GTP cyclohydrolase activity" evidence="20">
    <location>
        <position position="337"/>
    </location>
</feature>
<dbReference type="GO" id="GO:0008686">
    <property type="term" value="F:3,4-dihydroxy-2-butanone-4-phosphate synthase activity"/>
    <property type="evidence" value="ECO:0007669"/>
    <property type="project" value="UniProtKB-UniRule"/>
</dbReference>
<evidence type="ECO:0000256" key="3">
    <source>
        <dbReference type="ARBA" id="ARBA00002284"/>
    </source>
</evidence>
<evidence type="ECO:0000256" key="15">
    <source>
        <dbReference type="ARBA" id="ARBA00023211"/>
    </source>
</evidence>
<comment type="pathway">
    <text evidence="4 20">Cofactor biosynthesis; riboflavin biosynthesis; 5-amino-6-(D-ribitylamino)uracil from GTP: step 1/4.</text>
</comment>
<feature type="binding site" evidence="20">
    <location>
        <position position="35"/>
    </location>
    <ligand>
        <name>Mg(2+)</name>
        <dbReference type="ChEBI" id="CHEBI:18420"/>
        <label>1</label>
    </ligand>
</feature>
<dbReference type="Proteomes" id="UP000199532">
    <property type="component" value="Unassembled WGS sequence"/>
</dbReference>
<feature type="binding site" evidence="20">
    <location>
        <position position="360"/>
    </location>
    <ligand>
        <name>GTP</name>
        <dbReference type="ChEBI" id="CHEBI:37565"/>
    </ligand>
</feature>
<dbReference type="GO" id="GO:0003935">
    <property type="term" value="F:GTP cyclohydrolase II activity"/>
    <property type="evidence" value="ECO:0007669"/>
    <property type="project" value="UniProtKB-UniRule"/>
</dbReference>
<organism evidence="22 23">
    <name type="scientific">Dyadobacter koreensis</name>
    <dbReference type="NCBI Taxonomy" id="408657"/>
    <lineage>
        <taxon>Bacteria</taxon>
        <taxon>Pseudomonadati</taxon>
        <taxon>Bacteroidota</taxon>
        <taxon>Cytophagia</taxon>
        <taxon>Cytophagales</taxon>
        <taxon>Spirosomataceae</taxon>
        <taxon>Dyadobacter</taxon>
    </lineage>
</organism>
<feature type="active site" description="Nucleophile; for GTP cyclohydrolase activity" evidence="20">
    <location>
        <position position="339"/>
    </location>
</feature>
<evidence type="ECO:0000256" key="18">
    <source>
        <dbReference type="ARBA" id="ARBA00043932"/>
    </source>
</evidence>
<dbReference type="NCBIfam" id="NF001591">
    <property type="entry name" value="PRK00393.1"/>
    <property type="match status" value="1"/>
</dbReference>
<feature type="binding site" evidence="20">
    <location>
        <position position="35"/>
    </location>
    <ligand>
        <name>Mg(2+)</name>
        <dbReference type="ChEBI" id="CHEBI:18420"/>
        <label>2</label>
    </ligand>
</feature>
<dbReference type="HAMAP" id="MF_00179">
    <property type="entry name" value="RibA"/>
    <property type="match status" value="1"/>
</dbReference>
<feature type="binding site" evidence="20">
    <location>
        <position position="325"/>
    </location>
    <ligand>
        <name>GTP</name>
        <dbReference type="ChEBI" id="CHEBI:37565"/>
    </ligand>
</feature>
<feature type="binding site" evidence="20">
    <location>
        <position position="365"/>
    </location>
    <ligand>
        <name>GTP</name>
        <dbReference type="ChEBI" id="CHEBI:37565"/>
    </ligand>
</feature>
<comment type="cofactor">
    <cofactor evidence="2">
        <name>Mn(2+)</name>
        <dbReference type="ChEBI" id="CHEBI:29035"/>
    </cofactor>
</comment>
<evidence type="ECO:0000256" key="12">
    <source>
        <dbReference type="ARBA" id="ARBA00022833"/>
    </source>
</evidence>
<dbReference type="STRING" id="408657.SAMN04487995_3371"/>
<feature type="region of interest" description="DHBP synthase" evidence="20">
    <location>
        <begin position="1"/>
        <end position="209"/>
    </location>
</feature>
<comment type="function">
    <text evidence="3 20">Catalyzes the conversion of D-ribulose 5-phosphate to formate and 3,4-dihydroxy-2-butanone 4-phosphate.</text>
</comment>
<dbReference type="SUPFAM" id="SSF55821">
    <property type="entry name" value="YrdC/RibB"/>
    <property type="match status" value="1"/>
</dbReference>
<dbReference type="NCBIfam" id="NF006803">
    <property type="entry name" value="PRK09311.1"/>
    <property type="match status" value="1"/>
</dbReference>
<feature type="binding site" evidence="20">
    <location>
        <begin position="303"/>
        <end position="305"/>
    </location>
    <ligand>
        <name>GTP</name>
        <dbReference type="ChEBI" id="CHEBI:37565"/>
    </ligand>
</feature>
<evidence type="ECO:0000256" key="17">
    <source>
        <dbReference type="ARBA" id="ARBA00023268"/>
    </source>
</evidence>
<comment type="catalytic activity">
    <reaction evidence="1 20">
        <text>D-ribulose 5-phosphate = (2S)-2-hydroxy-3-oxobutyl phosphate + formate + H(+)</text>
        <dbReference type="Rhea" id="RHEA:18457"/>
        <dbReference type="ChEBI" id="CHEBI:15378"/>
        <dbReference type="ChEBI" id="CHEBI:15740"/>
        <dbReference type="ChEBI" id="CHEBI:58121"/>
        <dbReference type="ChEBI" id="CHEBI:58830"/>
        <dbReference type="EC" id="4.1.99.12"/>
    </reaction>
</comment>
<evidence type="ECO:0000256" key="20">
    <source>
        <dbReference type="HAMAP-Rule" id="MF_01283"/>
    </source>
</evidence>
<comment type="function">
    <text evidence="18 20">Catalyzes the conversion of GTP to 2,5-diamino-6-ribosylamino-4(3H)-pyrimidinone 5'-phosphate (DARP), formate and pyrophosphate.</text>
</comment>
<dbReference type="Pfam" id="PF00926">
    <property type="entry name" value="DHBP_synthase"/>
    <property type="match status" value="1"/>
</dbReference>